<dbReference type="Proteomes" id="UP000000379">
    <property type="component" value="Chromosome"/>
</dbReference>
<keyword evidence="5" id="KW-1133">Transmembrane helix</keyword>
<comment type="subcellular location">
    <subcellularLocation>
        <location evidence="1">Cell outer membrane</location>
        <topology evidence="1">Single-pass membrane protein</topology>
    </subcellularLocation>
    <subcellularLocation>
        <location evidence="2">Periplasm</location>
    </subcellularLocation>
</comment>
<keyword evidence="7" id="KW-1185">Reference proteome</keyword>
<dbReference type="EMBL" id="CP002049">
    <property type="protein sequence ID" value="ADI14433.1"/>
    <property type="molecule type" value="Genomic_DNA"/>
</dbReference>
<organism evidence="6 7">
    <name type="scientific">Truepera radiovictrix (strain DSM 17093 / CIP 108686 / LMG 22925 / RQ-24)</name>
    <dbReference type="NCBI Taxonomy" id="649638"/>
    <lineage>
        <taxon>Bacteria</taxon>
        <taxon>Thermotogati</taxon>
        <taxon>Deinococcota</taxon>
        <taxon>Deinococci</taxon>
        <taxon>Trueperales</taxon>
        <taxon>Trueperaceae</taxon>
        <taxon>Truepera</taxon>
    </lineage>
</organism>
<dbReference type="KEGG" id="tra:Trad_1311"/>
<protein>
    <submittedName>
        <fullName evidence="6">Pilus assembly protein</fullName>
    </submittedName>
</protein>
<dbReference type="SUPFAM" id="SSF54523">
    <property type="entry name" value="Pili subunits"/>
    <property type="match status" value="1"/>
</dbReference>
<dbReference type="InterPro" id="IPR045584">
    <property type="entry name" value="Pilin-like"/>
</dbReference>
<dbReference type="AlphaFoldDB" id="D7CWN4"/>
<dbReference type="HOGENOM" id="CLU_140239_0_0_0"/>
<dbReference type="InterPro" id="IPR012902">
    <property type="entry name" value="N_methyl_site"/>
</dbReference>
<dbReference type="eggNOG" id="COG4970">
    <property type="taxonomic scope" value="Bacteria"/>
</dbReference>
<evidence type="ECO:0000256" key="5">
    <source>
        <dbReference type="SAM" id="Phobius"/>
    </source>
</evidence>
<evidence type="ECO:0000256" key="3">
    <source>
        <dbReference type="ARBA" id="ARBA00022764"/>
    </source>
</evidence>
<gene>
    <name evidence="6" type="ordered locus">Trad_1311</name>
</gene>
<keyword evidence="5" id="KW-0812">Transmembrane</keyword>
<dbReference type="GO" id="GO:0042597">
    <property type="term" value="C:periplasmic space"/>
    <property type="evidence" value="ECO:0007669"/>
    <property type="project" value="UniProtKB-SubCell"/>
</dbReference>
<sequence>MSKGFTLLELLIVCACIGLLLGVGGVLFTGAINRSRLAEASAQLVGDLQRARSAAQRYNQNAELEVRATTASAYTLTINGRSTERRLPAGTQLRTPSPTAIRYHAPFGETSGTNVTLTVELQRGRAQPRYVRVIGVTGKVYTGVGP</sequence>
<proteinExistence type="predicted"/>
<evidence type="ECO:0000313" key="7">
    <source>
        <dbReference type="Proteomes" id="UP000000379"/>
    </source>
</evidence>
<accession>D7CWN4</accession>
<dbReference type="RefSeq" id="WP_013177803.1">
    <property type="nucleotide sequence ID" value="NC_014221.1"/>
</dbReference>
<reference evidence="6 7" key="2">
    <citation type="journal article" date="2011" name="Stand. Genomic Sci.">
        <title>Complete genome sequence of Truepera radiovictrix type strain (RQ-24).</title>
        <authorList>
            <person name="Ivanova N."/>
            <person name="Rohde C."/>
            <person name="Munk C."/>
            <person name="Nolan M."/>
            <person name="Lucas S."/>
            <person name="Del Rio T.G."/>
            <person name="Tice H."/>
            <person name="Deshpande S."/>
            <person name="Cheng J.F."/>
            <person name="Tapia R."/>
            <person name="Han C."/>
            <person name="Goodwin L."/>
            <person name="Pitluck S."/>
            <person name="Liolios K."/>
            <person name="Mavromatis K."/>
            <person name="Mikhailova N."/>
            <person name="Pati A."/>
            <person name="Chen A."/>
            <person name="Palaniappan K."/>
            <person name="Land M."/>
            <person name="Hauser L."/>
            <person name="Chang Y.J."/>
            <person name="Jeffries C.D."/>
            <person name="Brambilla E."/>
            <person name="Rohde M."/>
            <person name="Goker M."/>
            <person name="Tindall B.J."/>
            <person name="Woyke T."/>
            <person name="Bristow J."/>
            <person name="Eisen J.A."/>
            <person name="Markowitz V."/>
            <person name="Hugenholtz P."/>
            <person name="Kyrpides N.C."/>
            <person name="Klenk H.P."/>
            <person name="Lapidus A."/>
        </authorList>
    </citation>
    <scope>NUCLEOTIDE SEQUENCE [LARGE SCALE GENOMIC DNA]</scope>
    <source>
        <strain evidence="7">DSM 17093 / CIP 108686 / LMG 22925 / RQ-24</strain>
    </source>
</reference>
<name>D7CWN4_TRURR</name>
<dbReference type="STRING" id="649638.Trad_1311"/>
<feature type="transmembrane region" description="Helical" evidence="5">
    <location>
        <begin position="6"/>
        <end position="28"/>
    </location>
</feature>
<dbReference type="Pfam" id="PF07963">
    <property type="entry name" value="N_methyl"/>
    <property type="match status" value="1"/>
</dbReference>
<evidence type="ECO:0000313" key="6">
    <source>
        <dbReference type="EMBL" id="ADI14433.1"/>
    </source>
</evidence>
<evidence type="ECO:0000256" key="4">
    <source>
        <dbReference type="ARBA" id="ARBA00023237"/>
    </source>
</evidence>
<reference evidence="7" key="1">
    <citation type="submission" date="2010-05" db="EMBL/GenBank/DDBJ databases">
        <title>The complete genome of Truepera radiovictris DSM 17093.</title>
        <authorList>
            <consortium name="US DOE Joint Genome Institute (JGI-PGF)"/>
            <person name="Lucas S."/>
            <person name="Copeland A."/>
            <person name="Lapidus A."/>
            <person name="Glavina del Rio T."/>
            <person name="Dalin E."/>
            <person name="Tice H."/>
            <person name="Bruce D."/>
            <person name="Goodwin L."/>
            <person name="Pitluck S."/>
            <person name="Kyrpides N."/>
            <person name="Mavromatis K."/>
            <person name="Ovchinnikova G."/>
            <person name="Munk A.C."/>
            <person name="Detter J.C."/>
            <person name="Han C."/>
            <person name="Tapia R."/>
            <person name="Land M."/>
            <person name="Hauser L."/>
            <person name="Markowitz V."/>
            <person name="Cheng J.-F."/>
            <person name="Hugenholtz P."/>
            <person name="Woyke T."/>
            <person name="Wu D."/>
            <person name="Tindall B."/>
            <person name="Pomrenke H.G."/>
            <person name="Brambilla E."/>
            <person name="Klenk H.-P."/>
            <person name="Eisen J.A."/>
        </authorList>
    </citation>
    <scope>NUCLEOTIDE SEQUENCE [LARGE SCALE GENOMIC DNA]</scope>
    <source>
        <strain evidence="7">DSM 17093 / CIP 108686 / LMG 22925 / RQ-24</strain>
    </source>
</reference>
<keyword evidence="4" id="KW-0998">Cell outer membrane</keyword>
<dbReference type="GO" id="GO:0009279">
    <property type="term" value="C:cell outer membrane"/>
    <property type="evidence" value="ECO:0007669"/>
    <property type="project" value="UniProtKB-SubCell"/>
</dbReference>
<keyword evidence="5" id="KW-0472">Membrane</keyword>
<evidence type="ECO:0000256" key="1">
    <source>
        <dbReference type="ARBA" id="ARBA00004203"/>
    </source>
</evidence>
<dbReference type="Gene3D" id="3.30.700.10">
    <property type="entry name" value="Glycoprotein, Type 4 Pilin"/>
    <property type="match status" value="1"/>
</dbReference>
<keyword evidence="3" id="KW-0574">Periplasm</keyword>
<evidence type="ECO:0000256" key="2">
    <source>
        <dbReference type="ARBA" id="ARBA00004418"/>
    </source>
</evidence>